<organism evidence="2 3">
    <name type="scientific">Mycena belliarum</name>
    <dbReference type="NCBI Taxonomy" id="1033014"/>
    <lineage>
        <taxon>Eukaryota</taxon>
        <taxon>Fungi</taxon>
        <taxon>Dikarya</taxon>
        <taxon>Basidiomycota</taxon>
        <taxon>Agaricomycotina</taxon>
        <taxon>Agaricomycetes</taxon>
        <taxon>Agaricomycetidae</taxon>
        <taxon>Agaricales</taxon>
        <taxon>Marasmiineae</taxon>
        <taxon>Mycenaceae</taxon>
        <taxon>Mycena</taxon>
    </lineage>
</organism>
<dbReference type="EMBL" id="JARJCN010000035">
    <property type="protein sequence ID" value="KAJ7085162.1"/>
    <property type="molecule type" value="Genomic_DNA"/>
</dbReference>
<dbReference type="PANTHER" id="PTHR38926:SF5">
    <property type="entry name" value="F-BOX AND LEUCINE-RICH REPEAT PROTEIN 6"/>
    <property type="match status" value="1"/>
</dbReference>
<keyword evidence="3" id="KW-1185">Reference proteome</keyword>
<dbReference type="Gene3D" id="3.80.10.10">
    <property type="entry name" value="Ribonuclease Inhibitor"/>
    <property type="match status" value="1"/>
</dbReference>
<dbReference type="AlphaFoldDB" id="A0AAD6TZN0"/>
<dbReference type="Gene3D" id="1.20.1280.50">
    <property type="match status" value="1"/>
</dbReference>
<dbReference type="PANTHER" id="PTHR38926">
    <property type="entry name" value="F-BOX DOMAIN CONTAINING PROTEIN, EXPRESSED"/>
    <property type="match status" value="1"/>
</dbReference>
<dbReference type="SUPFAM" id="SSF52047">
    <property type="entry name" value="RNI-like"/>
    <property type="match status" value="1"/>
</dbReference>
<dbReference type="InterPro" id="IPR001810">
    <property type="entry name" value="F-box_dom"/>
</dbReference>
<dbReference type="Pfam" id="PF12937">
    <property type="entry name" value="F-box-like"/>
    <property type="match status" value="1"/>
</dbReference>
<gene>
    <name evidence="2" type="ORF">B0H15DRAFT_1023562</name>
</gene>
<reference evidence="2" key="1">
    <citation type="submission" date="2023-03" db="EMBL/GenBank/DDBJ databases">
        <title>Massive genome expansion in bonnet fungi (Mycena s.s.) driven by repeated elements and novel gene families across ecological guilds.</title>
        <authorList>
            <consortium name="Lawrence Berkeley National Laboratory"/>
            <person name="Harder C.B."/>
            <person name="Miyauchi S."/>
            <person name="Viragh M."/>
            <person name="Kuo A."/>
            <person name="Thoen E."/>
            <person name="Andreopoulos B."/>
            <person name="Lu D."/>
            <person name="Skrede I."/>
            <person name="Drula E."/>
            <person name="Henrissat B."/>
            <person name="Morin E."/>
            <person name="Kohler A."/>
            <person name="Barry K."/>
            <person name="LaButti K."/>
            <person name="Morin E."/>
            <person name="Salamov A."/>
            <person name="Lipzen A."/>
            <person name="Mereny Z."/>
            <person name="Hegedus B."/>
            <person name="Baldrian P."/>
            <person name="Stursova M."/>
            <person name="Weitz H."/>
            <person name="Taylor A."/>
            <person name="Grigoriev I.V."/>
            <person name="Nagy L.G."/>
            <person name="Martin F."/>
            <person name="Kauserud H."/>
        </authorList>
    </citation>
    <scope>NUCLEOTIDE SEQUENCE</scope>
    <source>
        <strain evidence="2">CBHHK173m</strain>
    </source>
</reference>
<protein>
    <recommendedName>
        <fullName evidence="1">F-box domain-containing protein</fullName>
    </recommendedName>
</protein>
<dbReference type="Proteomes" id="UP001222325">
    <property type="component" value="Unassembled WGS sequence"/>
</dbReference>
<evidence type="ECO:0000313" key="2">
    <source>
        <dbReference type="EMBL" id="KAJ7085162.1"/>
    </source>
</evidence>
<evidence type="ECO:0000259" key="1">
    <source>
        <dbReference type="Pfam" id="PF12937"/>
    </source>
</evidence>
<feature type="domain" description="F-box" evidence="1">
    <location>
        <begin position="21"/>
        <end position="96"/>
    </location>
</feature>
<evidence type="ECO:0000313" key="3">
    <source>
        <dbReference type="Proteomes" id="UP001222325"/>
    </source>
</evidence>
<dbReference type="InterPro" id="IPR032675">
    <property type="entry name" value="LRR_dom_sf"/>
</dbReference>
<accession>A0AAD6TZN0</accession>
<comment type="caution">
    <text evidence="2">The sequence shown here is derived from an EMBL/GenBank/DDBJ whole genome shotgun (WGS) entry which is preliminary data.</text>
</comment>
<sequence length="483" mass="53413">MDALECSKTYPETKSLPPPITRLPSELLAEIFAIFWISLSPSSTKVLEAKTGTIRTRSFKEVIHNLAHTPLLQLSRVCSRWHAVVLGTPSLWCDIRLDQVLWTSLKHRDGIIRLLQSTLERGGNSPLAVEITGPAPPPSAVIELLAAQSGRWRSAELVSSASFMQNLSSLCHRLPRLESLELHIRDYEASTVDMLRDLPKLKHLTFSGPLAAIPAAALAQLKTFSLFMQPEYMQPAMCLLPALARSAEFRLELGLWNRDPSKQLTLPSVTSDIRGLAIKIDNPHHTMLGGRTVGEMFASLTLPNLAELRLSSSEYPLRWPHTPFLALAARSAFHAHLTSLQLHHFELSHADFFACLAAVPALQRLALCDTAFTTPGGVKDLLISDRVLARLADAGSAADAPVLVPHLRAIRLHALMLFSDAALLAFVRARVRRQPADPAAPPFECRVCWLPGYHRAIDRAVVAQMTALRQRRQLVFSFSGVER</sequence>
<name>A0AAD6TZN0_9AGAR</name>
<proteinExistence type="predicted"/>